<proteinExistence type="predicted"/>
<name>A0A9P8VEL1_9PEZI</name>
<evidence type="ECO:0000313" key="1">
    <source>
        <dbReference type="EMBL" id="KAH6687970.1"/>
    </source>
</evidence>
<reference evidence="1" key="1">
    <citation type="journal article" date="2021" name="Nat. Commun.">
        <title>Genetic determinants of endophytism in the Arabidopsis root mycobiome.</title>
        <authorList>
            <person name="Mesny F."/>
            <person name="Miyauchi S."/>
            <person name="Thiergart T."/>
            <person name="Pickel B."/>
            <person name="Atanasova L."/>
            <person name="Karlsson M."/>
            <person name="Huettel B."/>
            <person name="Barry K.W."/>
            <person name="Haridas S."/>
            <person name="Chen C."/>
            <person name="Bauer D."/>
            <person name="Andreopoulos W."/>
            <person name="Pangilinan J."/>
            <person name="LaButti K."/>
            <person name="Riley R."/>
            <person name="Lipzen A."/>
            <person name="Clum A."/>
            <person name="Drula E."/>
            <person name="Henrissat B."/>
            <person name="Kohler A."/>
            <person name="Grigoriev I.V."/>
            <person name="Martin F.M."/>
            <person name="Hacquard S."/>
        </authorList>
    </citation>
    <scope>NUCLEOTIDE SEQUENCE</scope>
    <source>
        <strain evidence="1">MPI-SDFR-AT-0117</strain>
    </source>
</reference>
<organism evidence="1 2">
    <name type="scientific">Plectosphaerella plurivora</name>
    <dbReference type="NCBI Taxonomy" id="936078"/>
    <lineage>
        <taxon>Eukaryota</taxon>
        <taxon>Fungi</taxon>
        <taxon>Dikarya</taxon>
        <taxon>Ascomycota</taxon>
        <taxon>Pezizomycotina</taxon>
        <taxon>Sordariomycetes</taxon>
        <taxon>Hypocreomycetidae</taxon>
        <taxon>Glomerellales</taxon>
        <taxon>Plectosphaerellaceae</taxon>
        <taxon>Plectosphaerella</taxon>
    </lineage>
</organism>
<keyword evidence="2" id="KW-1185">Reference proteome</keyword>
<dbReference type="EMBL" id="JAGSXJ010000010">
    <property type="protein sequence ID" value="KAH6687970.1"/>
    <property type="molecule type" value="Genomic_DNA"/>
</dbReference>
<dbReference type="Proteomes" id="UP000770015">
    <property type="component" value="Unassembled WGS sequence"/>
</dbReference>
<accession>A0A9P8VEL1</accession>
<comment type="caution">
    <text evidence="1">The sequence shown here is derived from an EMBL/GenBank/DDBJ whole genome shotgun (WGS) entry which is preliminary data.</text>
</comment>
<gene>
    <name evidence="1" type="ORF">F5X68DRAFT_231514</name>
</gene>
<protein>
    <submittedName>
        <fullName evidence="1">Uncharacterized protein</fullName>
    </submittedName>
</protein>
<dbReference type="AlphaFoldDB" id="A0A9P8VEL1"/>
<dbReference type="OrthoDB" id="10536719at2759"/>
<sequence>MAPPAYLVTSTADLPPWTRLTGPRLTQCRSWLEDMRLTGNFPIHVRKLLDEDLAAKANIVVHYLHRWDAANNGQLEAFKAKVPDLFRFISKSSRVSTRNLVMSKLGDLKCLDDWVEKWISAQSEGTVSPPLLSDGFDQGREDIRAQTESVRDAITTWKDANAEERHAAVVLVWVASTREMCFGIMSVLCRCRVIDASGPVYHEANTFLNSVQQLLQHCNGADVEQAW</sequence>
<evidence type="ECO:0000313" key="2">
    <source>
        <dbReference type="Proteomes" id="UP000770015"/>
    </source>
</evidence>